<dbReference type="AlphaFoldDB" id="A0A482XED4"/>
<dbReference type="InParanoid" id="A0A482XED4"/>
<dbReference type="PROSITE" id="PS51227">
    <property type="entry name" value="SPR"/>
    <property type="match status" value="1"/>
</dbReference>
<dbReference type="Proteomes" id="UP000291343">
    <property type="component" value="Unassembled WGS sequence"/>
</dbReference>
<keyword evidence="4" id="KW-1185">Reference proteome</keyword>
<comment type="similarity">
    <text evidence="1">Belongs to the sprouty family.</text>
</comment>
<name>A0A482XED4_LAOST</name>
<dbReference type="PANTHER" id="PTHR12365">
    <property type="entry name" value="SPROUTY"/>
    <property type="match status" value="1"/>
</dbReference>
<dbReference type="GO" id="GO:0016020">
    <property type="term" value="C:membrane"/>
    <property type="evidence" value="ECO:0007669"/>
    <property type="project" value="InterPro"/>
</dbReference>
<dbReference type="GO" id="GO:0005829">
    <property type="term" value="C:cytosol"/>
    <property type="evidence" value="ECO:0007669"/>
    <property type="project" value="TreeGrafter"/>
</dbReference>
<dbReference type="GO" id="GO:0048513">
    <property type="term" value="P:animal organ development"/>
    <property type="evidence" value="ECO:0007669"/>
    <property type="project" value="TreeGrafter"/>
</dbReference>
<feature type="region of interest" description="Disordered" evidence="2">
    <location>
        <begin position="1"/>
        <end position="87"/>
    </location>
</feature>
<comment type="caution">
    <text evidence="3">The sequence shown here is derived from an EMBL/GenBank/DDBJ whole genome shotgun (WGS) entry which is preliminary data.</text>
</comment>
<dbReference type="OrthoDB" id="10038884at2759"/>
<protein>
    <recommendedName>
        <fullName evidence="5">Protein sprouty</fullName>
    </recommendedName>
</protein>
<evidence type="ECO:0000313" key="3">
    <source>
        <dbReference type="EMBL" id="RZF43838.1"/>
    </source>
</evidence>
<evidence type="ECO:0008006" key="5">
    <source>
        <dbReference type="Google" id="ProtNLM"/>
    </source>
</evidence>
<dbReference type="PANTHER" id="PTHR12365:SF7">
    <property type="entry name" value="PROTEIN SPROUTY"/>
    <property type="match status" value="1"/>
</dbReference>
<gene>
    <name evidence="3" type="ORF">LSTR_LSTR006379</name>
</gene>
<dbReference type="GO" id="GO:0046580">
    <property type="term" value="P:negative regulation of Ras protein signal transduction"/>
    <property type="evidence" value="ECO:0007669"/>
    <property type="project" value="TreeGrafter"/>
</dbReference>
<reference evidence="3 4" key="1">
    <citation type="journal article" date="2017" name="Gigascience">
        <title>Genome sequence of the small brown planthopper, Laodelphax striatellus.</title>
        <authorList>
            <person name="Zhu J."/>
            <person name="Jiang F."/>
            <person name="Wang X."/>
            <person name="Yang P."/>
            <person name="Bao Y."/>
            <person name="Zhao W."/>
            <person name="Wang W."/>
            <person name="Lu H."/>
            <person name="Wang Q."/>
            <person name="Cui N."/>
            <person name="Li J."/>
            <person name="Chen X."/>
            <person name="Luo L."/>
            <person name="Yu J."/>
            <person name="Kang L."/>
            <person name="Cui F."/>
        </authorList>
    </citation>
    <scope>NUCLEOTIDE SEQUENCE [LARGE SCALE GENOMIC DNA]</scope>
    <source>
        <strain evidence="3">Lst14</strain>
    </source>
</reference>
<accession>A0A482XED4</accession>
<evidence type="ECO:0000256" key="1">
    <source>
        <dbReference type="ARBA" id="ARBA00010964"/>
    </source>
</evidence>
<dbReference type="GO" id="GO:0040037">
    <property type="term" value="P:negative regulation of fibroblast growth factor receptor signaling pathway"/>
    <property type="evidence" value="ECO:0007669"/>
    <property type="project" value="TreeGrafter"/>
</dbReference>
<proteinExistence type="inferred from homology"/>
<dbReference type="EMBL" id="QKKF02012197">
    <property type="protein sequence ID" value="RZF43838.1"/>
    <property type="molecule type" value="Genomic_DNA"/>
</dbReference>
<organism evidence="3 4">
    <name type="scientific">Laodelphax striatellus</name>
    <name type="common">Small brown planthopper</name>
    <name type="synonym">Delphax striatella</name>
    <dbReference type="NCBI Taxonomy" id="195883"/>
    <lineage>
        <taxon>Eukaryota</taxon>
        <taxon>Metazoa</taxon>
        <taxon>Ecdysozoa</taxon>
        <taxon>Arthropoda</taxon>
        <taxon>Hexapoda</taxon>
        <taxon>Insecta</taxon>
        <taxon>Pterygota</taxon>
        <taxon>Neoptera</taxon>
        <taxon>Paraneoptera</taxon>
        <taxon>Hemiptera</taxon>
        <taxon>Auchenorrhyncha</taxon>
        <taxon>Fulgoroidea</taxon>
        <taxon>Delphacidae</taxon>
        <taxon>Criomorphinae</taxon>
        <taxon>Laodelphax</taxon>
    </lineage>
</organism>
<evidence type="ECO:0000256" key="2">
    <source>
        <dbReference type="SAM" id="MobiDB-lite"/>
    </source>
</evidence>
<feature type="region of interest" description="Disordered" evidence="2">
    <location>
        <begin position="254"/>
        <end position="277"/>
    </location>
</feature>
<sequence>MERVRGEVPPPSEVARVHLPSRTQPEPAVSLQQPRPQLQRAANEYVETPLRAPAKASTPLPPHAAGAGRHAARHHHPGAGAGGGGVRVVVKQPHKDGAVSRSGGAGTGAGPSAGDSDCSIICAECGKCRCEACRQPRRVPSLWLCDNFCLCSSETAVDYASCLCCVKAALYHCGSKDDDYDDDSSCSVDDPCSCSPHRRTSRWTCLALASVLLPCLCCYWPLRGCARLFESCYAACSHRGCRCSPAAAAPHRHPATISGSSSHPEKRLLRGTSGGPH</sequence>
<dbReference type="STRING" id="195883.A0A482XED4"/>
<dbReference type="Pfam" id="PF05210">
    <property type="entry name" value="Sprouty"/>
    <property type="match status" value="1"/>
</dbReference>
<dbReference type="InterPro" id="IPR007875">
    <property type="entry name" value="Sprouty"/>
</dbReference>
<dbReference type="InterPro" id="IPR051192">
    <property type="entry name" value="Sprouty_domain"/>
</dbReference>
<evidence type="ECO:0000313" key="4">
    <source>
        <dbReference type="Proteomes" id="UP000291343"/>
    </source>
</evidence>